<dbReference type="AlphaFoldDB" id="A0A834SS78"/>
<dbReference type="EMBL" id="JAAIUW010000013">
    <property type="protein sequence ID" value="KAF7802379.1"/>
    <property type="molecule type" value="Genomic_DNA"/>
</dbReference>
<gene>
    <name evidence="2" type="ORF">G2W53_041490</name>
</gene>
<accession>A0A834SS78</accession>
<feature type="region of interest" description="Disordered" evidence="1">
    <location>
        <begin position="124"/>
        <end position="158"/>
    </location>
</feature>
<evidence type="ECO:0000256" key="1">
    <source>
        <dbReference type="SAM" id="MobiDB-lite"/>
    </source>
</evidence>
<protein>
    <submittedName>
        <fullName evidence="2">Uncharacterized protein</fullName>
    </submittedName>
</protein>
<reference evidence="2" key="1">
    <citation type="submission" date="2020-09" db="EMBL/GenBank/DDBJ databases">
        <title>Genome-Enabled Discovery of Anthraquinone Biosynthesis in Senna tora.</title>
        <authorList>
            <person name="Kang S.-H."/>
            <person name="Pandey R.P."/>
            <person name="Lee C.-M."/>
            <person name="Sim J.-S."/>
            <person name="Jeong J.-T."/>
            <person name="Choi B.-S."/>
            <person name="Jung M."/>
            <person name="Ginzburg D."/>
            <person name="Zhao K."/>
            <person name="Won S.Y."/>
            <person name="Oh T.-J."/>
            <person name="Yu Y."/>
            <person name="Kim N.-H."/>
            <person name="Lee O.R."/>
            <person name="Lee T.-H."/>
            <person name="Bashyal P."/>
            <person name="Kim T.-S."/>
            <person name="Lee W.-H."/>
            <person name="Kawkins C."/>
            <person name="Kim C.-K."/>
            <person name="Kim J.S."/>
            <person name="Ahn B.O."/>
            <person name="Rhee S.Y."/>
            <person name="Sohng J.K."/>
        </authorList>
    </citation>
    <scope>NUCLEOTIDE SEQUENCE</scope>
    <source>
        <tissue evidence="2">Leaf</tissue>
    </source>
</reference>
<proteinExistence type="predicted"/>
<evidence type="ECO:0000313" key="2">
    <source>
        <dbReference type="EMBL" id="KAF7802379.1"/>
    </source>
</evidence>
<dbReference type="Proteomes" id="UP000634136">
    <property type="component" value="Unassembled WGS sequence"/>
</dbReference>
<sequence>MARTEQTRRITSTEAYYLQRMGRSHSSNGGYSCNRRKARIHVVAERTSLAVQSWKLCSEGELTEGKKSQRWCYQMYQQRARRESIMLLLKVPVTSIEGVDDSTSYTVVTSKEEVNDANIKVPVTSMEGDDEGTSYAVATSKEGVNDAATKGSGDKHGR</sequence>
<evidence type="ECO:0000313" key="3">
    <source>
        <dbReference type="Proteomes" id="UP000634136"/>
    </source>
</evidence>
<name>A0A834SS78_9FABA</name>
<organism evidence="2 3">
    <name type="scientific">Senna tora</name>
    <dbReference type="NCBI Taxonomy" id="362788"/>
    <lineage>
        <taxon>Eukaryota</taxon>
        <taxon>Viridiplantae</taxon>
        <taxon>Streptophyta</taxon>
        <taxon>Embryophyta</taxon>
        <taxon>Tracheophyta</taxon>
        <taxon>Spermatophyta</taxon>
        <taxon>Magnoliopsida</taxon>
        <taxon>eudicotyledons</taxon>
        <taxon>Gunneridae</taxon>
        <taxon>Pentapetalae</taxon>
        <taxon>rosids</taxon>
        <taxon>fabids</taxon>
        <taxon>Fabales</taxon>
        <taxon>Fabaceae</taxon>
        <taxon>Caesalpinioideae</taxon>
        <taxon>Cassia clade</taxon>
        <taxon>Senna</taxon>
    </lineage>
</organism>
<keyword evidence="3" id="KW-1185">Reference proteome</keyword>
<comment type="caution">
    <text evidence="2">The sequence shown here is derived from an EMBL/GenBank/DDBJ whole genome shotgun (WGS) entry which is preliminary data.</text>
</comment>